<organism evidence="1 2">
    <name type="scientific">Corynespora cassiicola Philippines</name>
    <dbReference type="NCBI Taxonomy" id="1448308"/>
    <lineage>
        <taxon>Eukaryota</taxon>
        <taxon>Fungi</taxon>
        <taxon>Dikarya</taxon>
        <taxon>Ascomycota</taxon>
        <taxon>Pezizomycotina</taxon>
        <taxon>Dothideomycetes</taxon>
        <taxon>Pleosporomycetidae</taxon>
        <taxon>Pleosporales</taxon>
        <taxon>Corynesporascaceae</taxon>
        <taxon>Corynespora</taxon>
    </lineage>
</organism>
<proteinExistence type="predicted"/>
<dbReference type="AlphaFoldDB" id="A0A2T2P3T1"/>
<evidence type="ECO:0000313" key="2">
    <source>
        <dbReference type="Proteomes" id="UP000240883"/>
    </source>
</evidence>
<dbReference type="EMBL" id="KZ678130">
    <property type="protein sequence ID" value="PSN72321.1"/>
    <property type="molecule type" value="Genomic_DNA"/>
</dbReference>
<dbReference type="Proteomes" id="UP000240883">
    <property type="component" value="Unassembled WGS sequence"/>
</dbReference>
<protein>
    <submittedName>
        <fullName evidence="1">Uncharacterized protein</fullName>
    </submittedName>
</protein>
<accession>A0A2T2P3T1</accession>
<sequence length="239" mass="26653">MGVDKTPSLIPLQAFTLRPTPVRGSWLHWPPSGIVNYKRIYSVFEAGKEPVEDTLDWTPLFYVDINANARIPVWPFDGTHTIAIYNGDTNLADIRNRGVEPLARVTQWHSIVQRFACSIGRIQLQDRETVDKNKKPLEFTLSSGLGHGRWEDSGLEKDLGLVPEDTELQEAPSKLKWKATGNSWVFGQSGPQLKDWNGGVHGGGLKLAVGEKTLAIYKPRSATWKSPKNFNHNGKDRGG</sequence>
<gene>
    <name evidence="1" type="ORF">BS50DRAFT_583878</name>
</gene>
<name>A0A2T2P3T1_CORCC</name>
<evidence type="ECO:0000313" key="1">
    <source>
        <dbReference type="EMBL" id="PSN72321.1"/>
    </source>
</evidence>
<keyword evidence="2" id="KW-1185">Reference proteome</keyword>
<reference evidence="1 2" key="1">
    <citation type="journal article" date="2018" name="Front. Microbiol.">
        <title>Genome-Wide Analysis of Corynespora cassiicola Leaf Fall Disease Putative Effectors.</title>
        <authorList>
            <person name="Lopez D."/>
            <person name="Ribeiro S."/>
            <person name="Label P."/>
            <person name="Fumanal B."/>
            <person name="Venisse J.S."/>
            <person name="Kohler A."/>
            <person name="de Oliveira R.R."/>
            <person name="Labutti K."/>
            <person name="Lipzen A."/>
            <person name="Lail K."/>
            <person name="Bauer D."/>
            <person name="Ohm R.A."/>
            <person name="Barry K.W."/>
            <person name="Spatafora J."/>
            <person name="Grigoriev I.V."/>
            <person name="Martin F.M."/>
            <person name="Pujade-Renaud V."/>
        </authorList>
    </citation>
    <scope>NUCLEOTIDE SEQUENCE [LARGE SCALE GENOMIC DNA]</scope>
    <source>
        <strain evidence="1 2">Philippines</strain>
    </source>
</reference>
<dbReference type="OrthoDB" id="3798937at2759"/>